<dbReference type="KEGG" id="ffu:CLAFUR5_03578"/>
<dbReference type="Proteomes" id="UP000756132">
    <property type="component" value="Chromosome 2"/>
</dbReference>
<keyword evidence="2" id="KW-0812">Transmembrane</keyword>
<dbReference type="EMBL" id="CP090164">
    <property type="protein sequence ID" value="UJO14151.1"/>
    <property type="molecule type" value="Genomic_DNA"/>
</dbReference>
<feature type="region of interest" description="Disordered" evidence="1">
    <location>
        <begin position="1"/>
        <end position="23"/>
    </location>
</feature>
<dbReference type="PANTHER" id="PTHR35896">
    <property type="entry name" value="IG-LIKE DOMAIN-CONTAINING PROTEIN"/>
    <property type="match status" value="1"/>
</dbReference>
<accession>A0A9Q8LAY4</accession>
<evidence type="ECO:0000313" key="3">
    <source>
        <dbReference type="EMBL" id="UJO14151.1"/>
    </source>
</evidence>
<protein>
    <submittedName>
        <fullName evidence="3">Uncharacterized protein</fullName>
    </submittedName>
</protein>
<keyword evidence="4" id="KW-1185">Reference proteome</keyword>
<keyword evidence="2" id="KW-0472">Membrane</keyword>
<dbReference type="InterPro" id="IPR053008">
    <property type="entry name" value="Phomopsin_biosynth_assoc"/>
</dbReference>
<organism evidence="3 4">
    <name type="scientific">Passalora fulva</name>
    <name type="common">Tomato leaf mold</name>
    <name type="synonym">Cladosporium fulvum</name>
    <dbReference type="NCBI Taxonomy" id="5499"/>
    <lineage>
        <taxon>Eukaryota</taxon>
        <taxon>Fungi</taxon>
        <taxon>Dikarya</taxon>
        <taxon>Ascomycota</taxon>
        <taxon>Pezizomycotina</taxon>
        <taxon>Dothideomycetes</taxon>
        <taxon>Dothideomycetidae</taxon>
        <taxon>Mycosphaerellales</taxon>
        <taxon>Mycosphaerellaceae</taxon>
        <taxon>Fulvia</taxon>
    </lineage>
</organism>
<evidence type="ECO:0000313" key="4">
    <source>
        <dbReference type="Proteomes" id="UP000756132"/>
    </source>
</evidence>
<name>A0A9Q8LAY4_PASFU</name>
<keyword evidence="2" id="KW-1133">Transmembrane helix</keyword>
<gene>
    <name evidence="3" type="ORF">CLAFUR5_03578</name>
</gene>
<dbReference type="AlphaFoldDB" id="A0A9Q8LAY4"/>
<dbReference type="PANTHER" id="PTHR35896:SF3">
    <property type="entry name" value="MAJOR FACILITATOR SUPERFAMILY TRANSPORTER"/>
    <property type="match status" value="1"/>
</dbReference>
<evidence type="ECO:0000256" key="2">
    <source>
        <dbReference type="SAM" id="Phobius"/>
    </source>
</evidence>
<sequence length="231" mass="26770">MGITAPKYEPLANEKAGSQSPIDDRRFSTENLAWRHQRTSKFNLFWNTFLILAVAIITASIALMAARVINIIPGASVDPASGMNNYVHWQDCGNSSTEARAKNCKFDIMLTMWVPADCLDKDDTDLMEDYLEKHNFLNRMYWDDRLTHKATEKEIRKGDHDYMYIENEFHWTHCQYLWQRQMGSWIDRRPVIRGIWAKEHTKHCGELMQNHSLAGDLTTLAVGFEECGKPL</sequence>
<reference evidence="3" key="2">
    <citation type="journal article" date="2022" name="Microb. Genom.">
        <title>A chromosome-scale genome assembly of the tomato pathogen Cladosporium fulvum reveals a compartmentalized genome architecture and the presence of a dispensable chromosome.</title>
        <authorList>
            <person name="Zaccaron A.Z."/>
            <person name="Chen L.H."/>
            <person name="Samaras A."/>
            <person name="Stergiopoulos I."/>
        </authorList>
    </citation>
    <scope>NUCLEOTIDE SEQUENCE</scope>
    <source>
        <strain evidence="3">Race5_Kim</strain>
    </source>
</reference>
<dbReference type="GeneID" id="71983456"/>
<proteinExistence type="predicted"/>
<reference evidence="3" key="1">
    <citation type="submission" date="2021-12" db="EMBL/GenBank/DDBJ databases">
        <authorList>
            <person name="Zaccaron A."/>
            <person name="Stergiopoulos I."/>
        </authorList>
    </citation>
    <scope>NUCLEOTIDE SEQUENCE</scope>
    <source>
        <strain evidence="3">Race5_Kim</strain>
    </source>
</reference>
<evidence type="ECO:0000256" key="1">
    <source>
        <dbReference type="SAM" id="MobiDB-lite"/>
    </source>
</evidence>
<dbReference type="RefSeq" id="XP_047758517.1">
    <property type="nucleotide sequence ID" value="XM_047902726.1"/>
</dbReference>
<dbReference type="OrthoDB" id="3501153at2759"/>
<feature type="transmembrane region" description="Helical" evidence="2">
    <location>
        <begin position="44"/>
        <end position="66"/>
    </location>
</feature>
<dbReference type="OMA" id="WAREGEH"/>